<protein>
    <recommendedName>
        <fullName evidence="2">Asp/Glu/hydantoin racemase</fullName>
    </recommendedName>
</protein>
<dbReference type="PANTHER" id="PTHR40267">
    <property type="entry name" value="BLR3294 PROTEIN"/>
    <property type="match status" value="1"/>
</dbReference>
<reference evidence="1" key="1">
    <citation type="journal article" date="2015" name="Nature">
        <title>Complex archaea that bridge the gap between prokaryotes and eukaryotes.</title>
        <authorList>
            <person name="Spang A."/>
            <person name="Saw J.H."/>
            <person name="Jorgensen S.L."/>
            <person name="Zaremba-Niedzwiedzka K."/>
            <person name="Martijn J."/>
            <person name="Lind A.E."/>
            <person name="van Eijk R."/>
            <person name="Schleper C."/>
            <person name="Guy L."/>
            <person name="Ettema T.J."/>
        </authorList>
    </citation>
    <scope>NUCLEOTIDE SEQUENCE</scope>
</reference>
<evidence type="ECO:0008006" key="2">
    <source>
        <dbReference type="Google" id="ProtNLM"/>
    </source>
</evidence>
<organism evidence="1">
    <name type="scientific">marine sediment metagenome</name>
    <dbReference type="NCBI Taxonomy" id="412755"/>
    <lineage>
        <taxon>unclassified sequences</taxon>
        <taxon>metagenomes</taxon>
        <taxon>ecological metagenomes</taxon>
    </lineage>
</organism>
<dbReference type="PANTHER" id="PTHR40267:SF1">
    <property type="entry name" value="BLR3294 PROTEIN"/>
    <property type="match status" value="1"/>
</dbReference>
<name>A0A0F9VBV3_9ZZZZ</name>
<proteinExistence type="predicted"/>
<evidence type="ECO:0000313" key="1">
    <source>
        <dbReference type="EMBL" id="KKN97257.1"/>
    </source>
</evidence>
<comment type="caution">
    <text evidence="1">The sequence shown here is derived from an EMBL/GenBank/DDBJ whole genome shotgun (WGS) entry which is preliminary data.</text>
</comment>
<dbReference type="AlphaFoldDB" id="A0A0F9VBV3"/>
<dbReference type="InterPro" id="IPR026286">
    <property type="entry name" value="MaiA/AMDase"/>
</dbReference>
<dbReference type="Pfam" id="PF17645">
    <property type="entry name" value="Amdase"/>
    <property type="match status" value="1"/>
</dbReference>
<dbReference type="InterPro" id="IPR053714">
    <property type="entry name" value="Iso_Racemase_Enz_sf"/>
</dbReference>
<dbReference type="Gene3D" id="3.40.50.12500">
    <property type="match status" value="1"/>
</dbReference>
<sequence length="243" mass="26169">MTTPRSRFGVLTPSSNTALEPLTSAMVAQVPGVTAHFSRFGVTEIALSQRALGQFDDTHVLAAAKLLADARVDVIGWSGTSAGWLGFDHDVTLCQRIKAETGIQATTSMLALNEIMTEHGVREFGLVTPYTDDVQQRILANYHAEGFSIVAEDHLSISENFAFAEVSAETLTAQVRRVAEQGAPLIVVACTNLNSAQLVAQWEAELGVPVLDTTATVVWKMMRMTGHATTPVKGWGRLMEGTL</sequence>
<dbReference type="EMBL" id="LAZR01000059">
    <property type="protein sequence ID" value="KKN97257.1"/>
    <property type="molecule type" value="Genomic_DNA"/>
</dbReference>
<accession>A0A0F9VBV3</accession>
<gene>
    <name evidence="1" type="ORF">LCGC14_0159460</name>
</gene>
<dbReference type="PIRSF" id="PIRSF015736">
    <property type="entry name" value="MI"/>
    <property type="match status" value="1"/>
</dbReference>